<comment type="similarity">
    <text evidence="1">Belongs to the transglutaminase superfamily. Transglutaminase family.</text>
</comment>
<dbReference type="SUPFAM" id="SSF81296">
    <property type="entry name" value="E set domains"/>
    <property type="match status" value="1"/>
</dbReference>
<dbReference type="SUPFAM" id="SSF54001">
    <property type="entry name" value="Cysteine proteinases"/>
    <property type="match status" value="1"/>
</dbReference>
<proteinExistence type="inferred from homology"/>
<dbReference type="PANTHER" id="PTHR11590:SF40">
    <property type="entry name" value="HEMOCYTE PROTEIN-GLUTAMINE GAMMA-GLUTAMYLTRANSFERASE-LIKE PROTEIN"/>
    <property type="match status" value="1"/>
</dbReference>
<dbReference type="EMBL" id="OD564306">
    <property type="protein sequence ID" value="CAD7437697.1"/>
    <property type="molecule type" value="Genomic_DNA"/>
</dbReference>
<accession>A0A7R9EPH7</accession>
<feature type="region of interest" description="Disordered" evidence="2">
    <location>
        <begin position="28"/>
        <end position="48"/>
    </location>
</feature>
<dbReference type="Pfam" id="PF00868">
    <property type="entry name" value="Transglut_N"/>
    <property type="match status" value="1"/>
</dbReference>
<protein>
    <recommendedName>
        <fullName evidence="3">Transglutaminase N-terminal domain-containing protein</fullName>
    </recommendedName>
</protein>
<dbReference type="InterPro" id="IPR050779">
    <property type="entry name" value="Transglutaminase"/>
</dbReference>
<name>A0A7R9EPH7_9NEOP</name>
<dbReference type="InterPro" id="IPR038765">
    <property type="entry name" value="Papain-like_cys_pep_sf"/>
</dbReference>
<evidence type="ECO:0000256" key="2">
    <source>
        <dbReference type="SAM" id="MobiDB-lite"/>
    </source>
</evidence>
<dbReference type="InterPro" id="IPR013783">
    <property type="entry name" value="Ig-like_fold"/>
</dbReference>
<dbReference type="Gene3D" id="2.60.40.10">
    <property type="entry name" value="Immunoglobulins"/>
    <property type="match status" value="1"/>
</dbReference>
<sequence length="255" mass="30138">MLRRPKDDYYERYVHRMMTRFNEDYHRRVRGHVPSDPESEEETDKPARTQCLKPLKVSEVDTHPAKNSRENHTELYEIIHGYRPTAVLRRGFSFVLTLKFDREYEITKDVIKIKFGIGETFPIHHSSWLQNERFWVRDPGALRILFCEAMGPYCIRRKNTLVCFVVTDKRQMELCSHIWDYKVIERKDKTLSLMTRARLWRGTADSPEGRPWVFGQFHHVVLPAITLLLAKFDMPCDTRGDPIELVRALSSIVST</sequence>
<evidence type="ECO:0000259" key="3">
    <source>
        <dbReference type="Pfam" id="PF00868"/>
    </source>
</evidence>
<dbReference type="PANTHER" id="PTHR11590">
    <property type="entry name" value="PROTEIN-GLUTAMINE GAMMA-GLUTAMYLTRANSFERASE"/>
    <property type="match status" value="1"/>
</dbReference>
<dbReference type="InterPro" id="IPR014756">
    <property type="entry name" value="Ig_E-set"/>
</dbReference>
<reference evidence="4" key="1">
    <citation type="submission" date="2020-11" db="EMBL/GenBank/DDBJ databases">
        <authorList>
            <person name="Tran Van P."/>
        </authorList>
    </citation>
    <scope>NUCLEOTIDE SEQUENCE</scope>
</reference>
<dbReference type="GO" id="GO:0003810">
    <property type="term" value="F:protein-glutamine gamma-glutamyltransferase activity"/>
    <property type="evidence" value="ECO:0007669"/>
    <property type="project" value="TreeGrafter"/>
</dbReference>
<dbReference type="InterPro" id="IPR001102">
    <property type="entry name" value="Transglutaminase_N"/>
</dbReference>
<evidence type="ECO:0000313" key="4">
    <source>
        <dbReference type="EMBL" id="CAD7437697.1"/>
    </source>
</evidence>
<dbReference type="AlphaFoldDB" id="A0A7R9EPH7"/>
<gene>
    <name evidence="4" type="ORF">TBIB3V08_LOCUS304</name>
</gene>
<evidence type="ECO:0000256" key="1">
    <source>
        <dbReference type="ARBA" id="ARBA00005968"/>
    </source>
</evidence>
<organism evidence="4">
    <name type="scientific">Timema bartmani</name>
    <dbReference type="NCBI Taxonomy" id="61472"/>
    <lineage>
        <taxon>Eukaryota</taxon>
        <taxon>Metazoa</taxon>
        <taxon>Ecdysozoa</taxon>
        <taxon>Arthropoda</taxon>
        <taxon>Hexapoda</taxon>
        <taxon>Insecta</taxon>
        <taxon>Pterygota</taxon>
        <taxon>Neoptera</taxon>
        <taxon>Polyneoptera</taxon>
        <taxon>Phasmatodea</taxon>
        <taxon>Timematodea</taxon>
        <taxon>Timematoidea</taxon>
        <taxon>Timematidae</taxon>
        <taxon>Timema</taxon>
    </lineage>
</organism>
<feature type="domain" description="Transglutaminase N-terminal" evidence="3">
    <location>
        <begin position="59"/>
        <end position="121"/>
    </location>
</feature>